<dbReference type="RefSeq" id="WP_283766719.1">
    <property type="nucleotide sequence ID" value="NZ_JAQOSO010000055.1"/>
</dbReference>
<comment type="caution">
    <text evidence="4">The sequence shown here is derived from an EMBL/GenBank/DDBJ whole genome shotgun (WGS) entry which is preliminary data.</text>
</comment>
<reference evidence="4 5" key="1">
    <citation type="submission" date="2023-01" db="EMBL/GenBank/DDBJ databases">
        <title>Novel diversity within Roseofilum (Cyanobacteria; Desertifilaceae) from marine benthic mats with descriptions of four novel species.</title>
        <authorList>
            <person name="Wang Y."/>
            <person name="Berthold D.E."/>
            <person name="Hu J."/>
            <person name="Lefler F.W."/>
            <person name="Laughinghouse H.D. IV."/>
        </authorList>
    </citation>
    <scope>NUCLEOTIDE SEQUENCE [LARGE SCALE GENOMIC DNA]</scope>
    <source>
        <strain evidence="4 5">BLCC-M114</strain>
    </source>
</reference>
<keyword evidence="4" id="KW-0540">Nuclease</keyword>
<dbReference type="PANTHER" id="PTHR33352:SF3">
    <property type="entry name" value="SLR1612 PROTEIN"/>
    <property type="match status" value="1"/>
</dbReference>
<gene>
    <name evidence="4" type="ORF">PMG25_09835</name>
</gene>
<keyword evidence="4" id="KW-0378">Hydrolase</keyword>
<feature type="domain" description="Putative restriction endonuclease" evidence="3">
    <location>
        <begin position="15"/>
        <end position="186"/>
    </location>
</feature>
<dbReference type="CDD" id="cd06260">
    <property type="entry name" value="DUF820-like"/>
    <property type="match status" value="1"/>
</dbReference>
<sequence>MIQLYPHPKQKSLPTMYELPSENPEEPGLPDEFHDYQPDLLTQTCQSPCYQEQDYFIASDLNLYYDSNHPLWYKRPDWFVVLGAKRSRNQQELRLSYVIWQEEISPFLVIELASPGTEDEDLGRTEREEKKPPTKWEVYEQILQVPYYLIYDRYQNQLRGFILNAGRYEPLDLSEKKVWLEELGLGLALWQGEYEGVEGLWLRFCDADGNWIPTPSERAEREQQRAERAKLELQQLRDKLRQLDIDPDSL</sequence>
<evidence type="ECO:0000259" key="3">
    <source>
        <dbReference type="Pfam" id="PF05685"/>
    </source>
</evidence>
<keyword evidence="1" id="KW-0175">Coiled coil</keyword>
<organism evidence="4 5">
    <name type="scientific">Roseofilum capinflatum BLCC-M114</name>
    <dbReference type="NCBI Taxonomy" id="3022440"/>
    <lineage>
        <taxon>Bacteria</taxon>
        <taxon>Bacillati</taxon>
        <taxon>Cyanobacteriota</taxon>
        <taxon>Cyanophyceae</taxon>
        <taxon>Desertifilales</taxon>
        <taxon>Desertifilaceae</taxon>
        <taxon>Roseofilum</taxon>
        <taxon>Roseofilum capinflatum</taxon>
    </lineage>
</organism>
<dbReference type="SUPFAM" id="SSF52980">
    <property type="entry name" value="Restriction endonuclease-like"/>
    <property type="match status" value="1"/>
</dbReference>
<evidence type="ECO:0000256" key="2">
    <source>
        <dbReference type="SAM" id="MobiDB-lite"/>
    </source>
</evidence>
<name>A0ABT7B5E3_9CYAN</name>
<keyword evidence="4" id="KW-0255">Endonuclease</keyword>
<protein>
    <submittedName>
        <fullName evidence="4">Uma2 family endonuclease</fullName>
    </submittedName>
</protein>
<evidence type="ECO:0000256" key="1">
    <source>
        <dbReference type="SAM" id="Coils"/>
    </source>
</evidence>
<dbReference type="PANTHER" id="PTHR33352">
    <property type="entry name" value="SLR1095 PROTEIN"/>
    <property type="match status" value="1"/>
</dbReference>
<dbReference type="InterPro" id="IPR012296">
    <property type="entry name" value="Nuclease_put_TT1808"/>
</dbReference>
<dbReference type="GO" id="GO:0004519">
    <property type="term" value="F:endonuclease activity"/>
    <property type="evidence" value="ECO:0007669"/>
    <property type="project" value="UniProtKB-KW"/>
</dbReference>
<keyword evidence="5" id="KW-1185">Reference proteome</keyword>
<feature type="region of interest" description="Disordered" evidence="2">
    <location>
        <begin position="1"/>
        <end position="28"/>
    </location>
</feature>
<feature type="coiled-coil region" evidence="1">
    <location>
        <begin position="216"/>
        <end position="246"/>
    </location>
</feature>
<proteinExistence type="predicted"/>
<accession>A0ABT7B5E3</accession>
<dbReference type="Pfam" id="PF05685">
    <property type="entry name" value="Uma2"/>
    <property type="match status" value="1"/>
</dbReference>
<dbReference type="InterPro" id="IPR008538">
    <property type="entry name" value="Uma2"/>
</dbReference>
<dbReference type="EMBL" id="JAQOSO010000055">
    <property type="protein sequence ID" value="MDJ1174389.1"/>
    <property type="molecule type" value="Genomic_DNA"/>
</dbReference>
<dbReference type="Gene3D" id="3.90.1570.10">
    <property type="entry name" value="tt1808, chain A"/>
    <property type="match status" value="1"/>
</dbReference>
<evidence type="ECO:0000313" key="4">
    <source>
        <dbReference type="EMBL" id="MDJ1174389.1"/>
    </source>
</evidence>
<dbReference type="Proteomes" id="UP001235849">
    <property type="component" value="Unassembled WGS sequence"/>
</dbReference>
<evidence type="ECO:0000313" key="5">
    <source>
        <dbReference type="Proteomes" id="UP001235849"/>
    </source>
</evidence>
<dbReference type="InterPro" id="IPR011335">
    <property type="entry name" value="Restrct_endonuc-II-like"/>
</dbReference>